<reference evidence="2" key="1">
    <citation type="journal article" date="2016" name="Nature">
        <title>Genome evolution in the allotetraploid frog Xenopus laevis.</title>
        <authorList>
            <person name="Session A.M."/>
            <person name="Uno Y."/>
            <person name="Kwon T."/>
            <person name="Chapman J.A."/>
            <person name="Toyoda A."/>
            <person name="Takahashi S."/>
            <person name="Fukui A."/>
            <person name="Hikosaka A."/>
            <person name="Suzuki A."/>
            <person name="Kondo M."/>
            <person name="van Heeringen S.J."/>
            <person name="Quigley I."/>
            <person name="Heinz S."/>
            <person name="Ogino H."/>
            <person name="Ochi H."/>
            <person name="Hellsten U."/>
            <person name="Lyons J.B."/>
            <person name="Simakov O."/>
            <person name="Putnam N."/>
            <person name="Stites J."/>
            <person name="Kuroki Y."/>
            <person name="Tanaka T."/>
            <person name="Michiue T."/>
            <person name="Watanabe M."/>
            <person name="Bogdanovic O."/>
            <person name="Lister R."/>
            <person name="Georgiou G."/>
            <person name="Paranjpe S.S."/>
            <person name="van Kruijsbergen I."/>
            <person name="Shu S."/>
            <person name="Carlson J."/>
            <person name="Kinoshita T."/>
            <person name="Ohta Y."/>
            <person name="Mawaribuchi S."/>
            <person name="Jenkins J."/>
            <person name="Grimwood J."/>
            <person name="Schmutz J."/>
            <person name="Mitros T."/>
            <person name="Mozaffari S.V."/>
            <person name="Suzuki Y."/>
            <person name="Haramoto Y."/>
            <person name="Yamamoto T.S."/>
            <person name="Takagi C."/>
            <person name="Heald R."/>
            <person name="Miller K."/>
            <person name="Haudenschild C."/>
            <person name="Kitzman J."/>
            <person name="Nakayama T."/>
            <person name="Izutsu Y."/>
            <person name="Robert J."/>
            <person name="Fortriede J."/>
            <person name="Burns K."/>
            <person name="Lotay V."/>
            <person name="Karimi K."/>
            <person name="Yasuoka Y."/>
            <person name="Dichmann D.S."/>
            <person name="Flajnik M.F."/>
            <person name="Houston D.W."/>
            <person name="Shendure J."/>
            <person name="DuPasquier L."/>
            <person name="Vize P.D."/>
            <person name="Zorn A.M."/>
            <person name="Ito M."/>
            <person name="Marcotte E.M."/>
            <person name="Wallingford J.B."/>
            <person name="Ito Y."/>
            <person name="Asashima M."/>
            <person name="Ueno N."/>
            <person name="Matsuda Y."/>
            <person name="Veenstra G.J."/>
            <person name="Fujiyama A."/>
            <person name="Harland R.M."/>
            <person name="Taira M."/>
            <person name="Rokhsar D.S."/>
        </authorList>
    </citation>
    <scope>NUCLEOTIDE SEQUENCE [LARGE SCALE GENOMIC DNA]</scope>
    <source>
        <strain evidence="2">J</strain>
    </source>
</reference>
<evidence type="ECO:0000313" key="1">
    <source>
        <dbReference type="EMBL" id="OCT70942.1"/>
    </source>
</evidence>
<organism evidence="1 2">
    <name type="scientific">Xenopus laevis</name>
    <name type="common">African clawed frog</name>
    <dbReference type="NCBI Taxonomy" id="8355"/>
    <lineage>
        <taxon>Eukaryota</taxon>
        <taxon>Metazoa</taxon>
        <taxon>Chordata</taxon>
        <taxon>Craniata</taxon>
        <taxon>Vertebrata</taxon>
        <taxon>Euteleostomi</taxon>
        <taxon>Amphibia</taxon>
        <taxon>Batrachia</taxon>
        <taxon>Anura</taxon>
        <taxon>Pipoidea</taxon>
        <taxon>Pipidae</taxon>
        <taxon>Xenopodinae</taxon>
        <taxon>Xenopus</taxon>
        <taxon>Xenopus</taxon>
    </lineage>
</organism>
<dbReference type="EMBL" id="CM004479">
    <property type="protein sequence ID" value="OCT70942.1"/>
    <property type="molecule type" value="Genomic_DNA"/>
</dbReference>
<protein>
    <submittedName>
        <fullName evidence="1">Uncharacterized protein</fullName>
    </submittedName>
</protein>
<proteinExistence type="predicted"/>
<accession>A0A974CD24</accession>
<sequence>MINLHFLKDEAEDCAWMEWGRCGKLDLTWCMFVHHMALLQSVQMDLVCNQHQIKGSFGDLLLFEQSL</sequence>
<evidence type="ECO:0000313" key="2">
    <source>
        <dbReference type="Proteomes" id="UP000694892"/>
    </source>
</evidence>
<dbReference type="Proteomes" id="UP000694892">
    <property type="component" value="Chromosome 7S"/>
</dbReference>
<dbReference type="AlphaFoldDB" id="A0A974CD24"/>
<gene>
    <name evidence="1" type="ORF">XELAEV_18037856mg</name>
</gene>
<name>A0A974CD24_XENLA</name>